<reference evidence="1" key="2">
    <citation type="journal article" date="2015" name="Fish Shellfish Immunol.">
        <title>Early steps in the European eel (Anguilla anguilla)-Vibrio vulnificus interaction in the gills: Role of the RtxA13 toxin.</title>
        <authorList>
            <person name="Callol A."/>
            <person name="Pajuelo D."/>
            <person name="Ebbesson L."/>
            <person name="Teles M."/>
            <person name="MacKenzie S."/>
            <person name="Amaro C."/>
        </authorList>
    </citation>
    <scope>NUCLEOTIDE SEQUENCE</scope>
</reference>
<organism evidence="1">
    <name type="scientific">Anguilla anguilla</name>
    <name type="common">European freshwater eel</name>
    <name type="synonym">Muraena anguilla</name>
    <dbReference type="NCBI Taxonomy" id="7936"/>
    <lineage>
        <taxon>Eukaryota</taxon>
        <taxon>Metazoa</taxon>
        <taxon>Chordata</taxon>
        <taxon>Craniata</taxon>
        <taxon>Vertebrata</taxon>
        <taxon>Euteleostomi</taxon>
        <taxon>Actinopterygii</taxon>
        <taxon>Neopterygii</taxon>
        <taxon>Teleostei</taxon>
        <taxon>Anguilliformes</taxon>
        <taxon>Anguillidae</taxon>
        <taxon>Anguilla</taxon>
    </lineage>
</organism>
<reference evidence="1" key="1">
    <citation type="submission" date="2014-11" db="EMBL/GenBank/DDBJ databases">
        <authorList>
            <person name="Amaro Gonzalez C."/>
        </authorList>
    </citation>
    <scope>NUCLEOTIDE SEQUENCE</scope>
</reference>
<evidence type="ECO:0000313" key="1">
    <source>
        <dbReference type="EMBL" id="JAH10993.1"/>
    </source>
</evidence>
<accession>A0A0E9Q4G0</accession>
<protein>
    <submittedName>
        <fullName evidence="1">Uncharacterized protein</fullName>
    </submittedName>
</protein>
<dbReference type="EMBL" id="GBXM01097584">
    <property type="protein sequence ID" value="JAH10993.1"/>
    <property type="molecule type" value="Transcribed_RNA"/>
</dbReference>
<proteinExistence type="predicted"/>
<dbReference type="EMBL" id="GBXM01063322">
    <property type="protein sequence ID" value="JAH45255.1"/>
    <property type="molecule type" value="Transcribed_RNA"/>
</dbReference>
<dbReference type="AlphaFoldDB" id="A0A0E9Q4G0"/>
<name>A0A0E9Q4G0_ANGAN</name>
<sequence>MLPSLSSQLYLWVVYIL</sequence>